<keyword evidence="1" id="KW-1133">Transmembrane helix</keyword>
<keyword evidence="1" id="KW-0812">Transmembrane</keyword>
<reference evidence="2" key="1">
    <citation type="journal article" date="2023" name="G3 (Bethesda)">
        <title>Whole genome assemblies of Zophobas morio and Tenebrio molitor.</title>
        <authorList>
            <person name="Kaur S."/>
            <person name="Stinson S.A."/>
            <person name="diCenzo G.C."/>
        </authorList>
    </citation>
    <scope>NUCLEOTIDE SEQUENCE</scope>
    <source>
        <strain evidence="2">QUZm001</strain>
    </source>
</reference>
<keyword evidence="1" id="KW-0472">Membrane</keyword>
<comment type="caution">
    <text evidence="2">The sequence shown here is derived from an EMBL/GenBank/DDBJ whole genome shotgun (WGS) entry which is preliminary data.</text>
</comment>
<organism evidence="2 3">
    <name type="scientific">Zophobas morio</name>
    <dbReference type="NCBI Taxonomy" id="2755281"/>
    <lineage>
        <taxon>Eukaryota</taxon>
        <taxon>Metazoa</taxon>
        <taxon>Ecdysozoa</taxon>
        <taxon>Arthropoda</taxon>
        <taxon>Hexapoda</taxon>
        <taxon>Insecta</taxon>
        <taxon>Pterygota</taxon>
        <taxon>Neoptera</taxon>
        <taxon>Endopterygota</taxon>
        <taxon>Coleoptera</taxon>
        <taxon>Polyphaga</taxon>
        <taxon>Cucujiformia</taxon>
        <taxon>Tenebrionidae</taxon>
        <taxon>Zophobas</taxon>
    </lineage>
</organism>
<evidence type="ECO:0000256" key="1">
    <source>
        <dbReference type="SAM" id="Phobius"/>
    </source>
</evidence>
<sequence>MVLRCFRENEWIRTIKDRPVVVELVSSFLYSVYNRTTKMKTFALFFIFALICATTFAKYYQPNIFAGHQRVLDQRTEPADIFKALGDFFNKLSSANSG</sequence>
<protein>
    <submittedName>
        <fullName evidence="2">Uncharacterized protein</fullName>
    </submittedName>
</protein>
<keyword evidence="3" id="KW-1185">Reference proteome</keyword>
<dbReference type="EMBL" id="JALNTZ010000002">
    <property type="protein sequence ID" value="KAJ3660766.1"/>
    <property type="molecule type" value="Genomic_DNA"/>
</dbReference>
<gene>
    <name evidence="2" type="ORF">Zmor_005199</name>
</gene>
<feature type="transmembrane region" description="Helical" evidence="1">
    <location>
        <begin position="42"/>
        <end position="60"/>
    </location>
</feature>
<dbReference type="Proteomes" id="UP001168821">
    <property type="component" value="Unassembled WGS sequence"/>
</dbReference>
<accession>A0AA38ISI9</accession>
<dbReference type="AlphaFoldDB" id="A0AA38ISI9"/>
<proteinExistence type="predicted"/>
<evidence type="ECO:0000313" key="2">
    <source>
        <dbReference type="EMBL" id="KAJ3660766.1"/>
    </source>
</evidence>
<name>A0AA38ISI9_9CUCU</name>
<evidence type="ECO:0000313" key="3">
    <source>
        <dbReference type="Proteomes" id="UP001168821"/>
    </source>
</evidence>